<protein>
    <submittedName>
        <fullName evidence="1">Btb domain transcription factor</fullName>
    </submittedName>
</protein>
<sequence length="349" mass="39779">MAATEQFSLRWNNFHSNLTSGFHDLLEAADMVDVTLAIDGHFLQAHKLVLSICSPYFKQLFKINPCKHPIVILKDVSHGNMKDILEFMYMGEVNVLRENLPSFLRTAELLQVKGLTGDDSSDASSKKDDKVESFCDNDEDLEYNQYTENDSSALPSYATSLPSSQQQKSTIGNNFKRSTKNSLTNNNSKRIKSESNSTLINKVNSKISDAGENTQTNEDDSEFIEVPTKLDQSYDKDDSAVKKENFSFDSNTSPNVLVGDVNSQDHDRLLSDGISFGKDSKSYVYCPYCYRKFVNRYNLKIHIRDKHDMDDANLDCVVCGKRMRNRSCLRVHMYHHRKQQLQLEDTSIM</sequence>
<gene>
    <name evidence="1" type="ORF">MML48_1g16154</name>
</gene>
<keyword evidence="2" id="KW-1185">Reference proteome</keyword>
<comment type="caution">
    <text evidence="1">The sequence shown here is derived from an EMBL/GenBank/DDBJ whole genome shotgun (WGS) entry which is preliminary data.</text>
</comment>
<organism evidence="1 2">
    <name type="scientific">Holotrichia oblita</name>
    <name type="common">Chafer beetle</name>
    <dbReference type="NCBI Taxonomy" id="644536"/>
    <lineage>
        <taxon>Eukaryota</taxon>
        <taxon>Metazoa</taxon>
        <taxon>Ecdysozoa</taxon>
        <taxon>Arthropoda</taxon>
        <taxon>Hexapoda</taxon>
        <taxon>Insecta</taxon>
        <taxon>Pterygota</taxon>
        <taxon>Neoptera</taxon>
        <taxon>Endopterygota</taxon>
        <taxon>Coleoptera</taxon>
        <taxon>Polyphaga</taxon>
        <taxon>Scarabaeiformia</taxon>
        <taxon>Scarabaeidae</taxon>
        <taxon>Melolonthinae</taxon>
        <taxon>Holotrichia</taxon>
    </lineage>
</organism>
<name>A0ACB9TTH8_HOLOL</name>
<evidence type="ECO:0000313" key="1">
    <source>
        <dbReference type="EMBL" id="KAI4470096.1"/>
    </source>
</evidence>
<accession>A0ACB9TTH8</accession>
<reference evidence="1" key="1">
    <citation type="submission" date="2022-04" db="EMBL/GenBank/DDBJ databases">
        <title>Chromosome-scale genome assembly of Holotrichia oblita Faldermann.</title>
        <authorList>
            <person name="Rongchong L."/>
        </authorList>
    </citation>
    <scope>NUCLEOTIDE SEQUENCE</scope>
    <source>
        <strain evidence="1">81SQS9</strain>
    </source>
</reference>
<proteinExistence type="predicted"/>
<dbReference type="Proteomes" id="UP001056778">
    <property type="component" value="Chromosome 1"/>
</dbReference>
<dbReference type="EMBL" id="CM043015">
    <property type="protein sequence ID" value="KAI4470096.1"/>
    <property type="molecule type" value="Genomic_DNA"/>
</dbReference>
<evidence type="ECO:0000313" key="2">
    <source>
        <dbReference type="Proteomes" id="UP001056778"/>
    </source>
</evidence>